<reference evidence="1" key="1">
    <citation type="submission" date="2019-02" db="EMBL/GenBank/DDBJ databases">
        <authorList>
            <person name="Gruber-Vodicka R. H."/>
            <person name="Seah K. B. B."/>
        </authorList>
    </citation>
    <scope>NUCLEOTIDE SEQUENCE</scope>
    <source>
        <strain evidence="1">BECK_DK47</strain>
    </source>
</reference>
<gene>
    <name evidence="1" type="ORF">BECKDK2373B_GA0170837_102037</name>
</gene>
<accession>A0A450S8X3</accession>
<sequence>MNDHPPFPKAVDDCVENLCQQGCRSVVDKIAVLERGEHVAETVALGEDGRTLVLEELKSIMSVYGNVCSIS</sequence>
<protein>
    <submittedName>
        <fullName evidence="1">Uncharacterized protein</fullName>
    </submittedName>
</protein>
<evidence type="ECO:0000313" key="1">
    <source>
        <dbReference type="EMBL" id="VFJ48395.1"/>
    </source>
</evidence>
<name>A0A450S8X3_9GAMM</name>
<dbReference type="AlphaFoldDB" id="A0A450S8X3"/>
<proteinExistence type="predicted"/>
<dbReference type="EMBL" id="CAADEX010000020">
    <property type="protein sequence ID" value="VFJ48395.1"/>
    <property type="molecule type" value="Genomic_DNA"/>
</dbReference>
<organism evidence="1">
    <name type="scientific">Candidatus Kentrum sp. DK</name>
    <dbReference type="NCBI Taxonomy" id="2126562"/>
    <lineage>
        <taxon>Bacteria</taxon>
        <taxon>Pseudomonadati</taxon>
        <taxon>Pseudomonadota</taxon>
        <taxon>Gammaproteobacteria</taxon>
        <taxon>Candidatus Kentrum</taxon>
    </lineage>
</organism>